<dbReference type="RefSeq" id="WP_072760269.1">
    <property type="nucleotide sequence ID" value="NZ_FRDJ01000010.1"/>
</dbReference>
<dbReference type="AlphaFoldDB" id="A0A1M7T6F7"/>
<evidence type="ECO:0000313" key="2">
    <source>
        <dbReference type="EMBL" id="SHN66331.1"/>
    </source>
</evidence>
<proteinExistence type="predicted"/>
<dbReference type="InterPro" id="IPR001173">
    <property type="entry name" value="Glyco_trans_2-like"/>
</dbReference>
<dbReference type="OrthoDB" id="9815923at2"/>
<name>A0A1M7T6F7_FERGO</name>
<organism evidence="2 3">
    <name type="scientific">Fervidobacterium gondwanense DSM 13020</name>
    <dbReference type="NCBI Taxonomy" id="1121883"/>
    <lineage>
        <taxon>Bacteria</taxon>
        <taxon>Thermotogati</taxon>
        <taxon>Thermotogota</taxon>
        <taxon>Thermotogae</taxon>
        <taxon>Thermotogales</taxon>
        <taxon>Fervidobacteriaceae</taxon>
        <taxon>Fervidobacterium</taxon>
    </lineage>
</organism>
<dbReference type="CDD" id="cd02511">
    <property type="entry name" value="Beta4Glucosyltransferase"/>
    <property type="match status" value="1"/>
</dbReference>
<dbReference type="InterPro" id="IPR029044">
    <property type="entry name" value="Nucleotide-diphossugar_trans"/>
</dbReference>
<dbReference type="STRING" id="1121883.SAMN02745226_01596"/>
<dbReference type="InterPro" id="IPR011990">
    <property type="entry name" value="TPR-like_helical_dom_sf"/>
</dbReference>
<accession>A0A1M7T6F7</accession>
<dbReference type="Gene3D" id="1.25.40.10">
    <property type="entry name" value="Tetratricopeptide repeat domain"/>
    <property type="match status" value="1"/>
</dbReference>
<keyword evidence="3" id="KW-1185">Reference proteome</keyword>
<dbReference type="SUPFAM" id="SSF53448">
    <property type="entry name" value="Nucleotide-diphospho-sugar transferases"/>
    <property type="match status" value="1"/>
</dbReference>
<keyword evidence="2" id="KW-0808">Transferase</keyword>
<evidence type="ECO:0000313" key="3">
    <source>
        <dbReference type="Proteomes" id="UP000184207"/>
    </source>
</evidence>
<dbReference type="Proteomes" id="UP000184207">
    <property type="component" value="Unassembled WGS sequence"/>
</dbReference>
<dbReference type="SUPFAM" id="SSF81901">
    <property type="entry name" value="HCP-like"/>
    <property type="match status" value="1"/>
</dbReference>
<feature type="domain" description="Glycosyltransferase 2-like" evidence="1">
    <location>
        <begin position="10"/>
        <end position="131"/>
    </location>
</feature>
<dbReference type="GO" id="GO:0016740">
    <property type="term" value="F:transferase activity"/>
    <property type="evidence" value="ECO:0007669"/>
    <property type="project" value="UniProtKB-KW"/>
</dbReference>
<gene>
    <name evidence="2" type="ORF">SAMN02745226_01596</name>
</gene>
<protein>
    <submittedName>
        <fullName evidence="2">Glycosyltransferase involved in cell wall bisynthesis</fullName>
    </submittedName>
</protein>
<dbReference type="Gene3D" id="3.90.550.10">
    <property type="entry name" value="Spore Coat Polysaccharide Biosynthesis Protein SpsA, Chain A"/>
    <property type="match status" value="1"/>
</dbReference>
<dbReference type="Pfam" id="PF00535">
    <property type="entry name" value="Glycos_transf_2"/>
    <property type="match status" value="1"/>
</dbReference>
<dbReference type="PANTHER" id="PTHR43630:SF2">
    <property type="entry name" value="GLYCOSYLTRANSFERASE"/>
    <property type="match status" value="1"/>
</dbReference>
<dbReference type="EMBL" id="FRDJ01000010">
    <property type="protein sequence ID" value="SHN66331.1"/>
    <property type="molecule type" value="Genomic_DNA"/>
</dbReference>
<reference evidence="3" key="1">
    <citation type="submission" date="2016-12" db="EMBL/GenBank/DDBJ databases">
        <authorList>
            <person name="Varghese N."/>
            <person name="Submissions S."/>
        </authorList>
    </citation>
    <scope>NUCLEOTIDE SEQUENCE [LARGE SCALE GENOMIC DNA]</scope>
    <source>
        <strain evidence="3">DSM 13020</strain>
    </source>
</reference>
<evidence type="ECO:0000259" key="1">
    <source>
        <dbReference type="Pfam" id="PF00535"/>
    </source>
</evidence>
<sequence>MEKSNRCLISVAMITKNEEHNLDRALGSIKPYVDEIIVVDTGSTDKSVEIARKYTDKIYFYEWHDDFSAARNYSLQFPTCEWVLIYDADEEVREDFAGIREFLEKLPDDVNTVYLPTLNYLDWDLKKTEIASTARVFRNGTVKYENIIHNQAIYKGKIVEAPFTIYHYGYIWTRKLRKSKYERTRNLIVKLLNETKDLPSQERVYYLCQLYKAELIGSRKYVLYDIVQEILSIITSDKKMPSIGLEVLFMHSLDLNNKGFREEARNLLHFLLKVEPSNPDPYYALLAVEEAEENYSKVIEYGEEFLKKIDYVEKNPEKFAWTIISIKYVPSAHALLSIAYLRYKNVRKFKEHFSKAFDKSRLLPHEVQKFVTALLKEIAKTDDSTFSKVLNELAEILRISAEYELKISVFEILEKITNLHVEFDFSLFSPFLNTRFGTLVLEKLKSGKDGLISYVLGENEEEILDKIKEYGIEGLIFFHENMSDDDPVKLKILNKLRKFEDETISGISNALIGDINLRKANYSLALDYYKRASQVFPELSRFIKSVLDDLKTKLDPTIEGVFKELKEFYIKNKEFMVGNLRNFPKAELERLYLISDSDFAKYVSAVNIAVSNKEMAKRLFESITNKEDFQFLEYKYAKLFEESDKDEDLGKALDYHRKAVEKNVNLGDILIGTYRFDGFYPHEEFGNSQDKIVWVGNISEKHSGLGVISPIRVWRKGEKFYYASPFHTDEAIKIYKERLKTHKLPRLTVNKKYILEALSYLNASDIKLIEKDDEHLKIVKACTLELGIEYSEVSKNILSYELINTAKEFNSALKNVQSGVLFYFVPDFENREDMVWYYPLFRIIRTRKQVETELRNLGYTHIEHFVFDENTRAVLFKRK</sequence>
<dbReference type="PANTHER" id="PTHR43630">
    <property type="entry name" value="POLY-BETA-1,6-N-ACETYL-D-GLUCOSAMINE SYNTHASE"/>
    <property type="match status" value="1"/>
</dbReference>